<dbReference type="Proteomes" id="UP000000226">
    <property type="component" value="Chromosome 9"/>
</dbReference>
<dbReference type="EMBL" id="CM002296">
    <property type="protein sequence ID" value="ESW08316.1"/>
    <property type="molecule type" value="Genomic_DNA"/>
</dbReference>
<dbReference type="AlphaFoldDB" id="V7AVR2"/>
<proteinExistence type="predicted"/>
<dbReference type="Gramene" id="ESW08316">
    <property type="protein sequence ID" value="ESW08316"/>
    <property type="gene ID" value="PHAVU_009G035700g"/>
</dbReference>
<gene>
    <name evidence="1" type="ORF">PHAVU_009G035700g</name>
</gene>
<keyword evidence="2" id="KW-1185">Reference proteome</keyword>
<sequence length="71" mass="7590">MVLSRSASTEAFSIHNSEFSARNTEIPTLASSKAFFHLATLATLSLSRHFVSAALVSTISKSAFARAIFPS</sequence>
<protein>
    <submittedName>
        <fullName evidence="1">Uncharacterized protein</fullName>
    </submittedName>
</protein>
<evidence type="ECO:0000313" key="2">
    <source>
        <dbReference type="Proteomes" id="UP000000226"/>
    </source>
</evidence>
<reference evidence="2" key="1">
    <citation type="journal article" date="2014" name="Nat. Genet.">
        <title>A reference genome for common bean and genome-wide analysis of dual domestications.</title>
        <authorList>
            <person name="Schmutz J."/>
            <person name="McClean P.E."/>
            <person name="Mamidi S."/>
            <person name="Wu G.A."/>
            <person name="Cannon S.B."/>
            <person name="Grimwood J."/>
            <person name="Jenkins J."/>
            <person name="Shu S."/>
            <person name="Song Q."/>
            <person name="Chavarro C."/>
            <person name="Torres-Torres M."/>
            <person name="Geffroy V."/>
            <person name="Moghaddam S.M."/>
            <person name="Gao D."/>
            <person name="Abernathy B."/>
            <person name="Barry K."/>
            <person name="Blair M."/>
            <person name="Brick M.A."/>
            <person name="Chovatia M."/>
            <person name="Gepts P."/>
            <person name="Goodstein D.M."/>
            <person name="Gonzales M."/>
            <person name="Hellsten U."/>
            <person name="Hyten D.L."/>
            <person name="Jia G."/>
            <person name="Kelly J.D."/>
            <person name="Kudrna D."/>
            <person name="Lee R."/>
            <person name="Richard M.M."/>
            <person name="Miklas P.N."/>
            <person name="Osorno J.M."/>
            <person name="Rodrigues J."/>
            <person name="Thareau V."/>
            <person name="Urrea C.A."/>
            <person name="Wang M."/>
            <person name="Yu Y."/>
            <person name="Zhang M."/>
            <person name="Wing R.A."/>
            <person name="Cregan P.B."/>
            <person name="Rokhsar D.S."/>
            <person name="Jackson S.A."/>
        </authorList>
    </citation>
    <scope>NUCLEOTIDE SEQUENCE [LARGE SCALE GENOMIC DNA]</scope>
    <source>
        <strain evidence="2">cv. G19833</strain>
    </source>
</reference>
<organism evidence="1 2">
    <name type="scientific">Phaseolus vulgaris</name>
    <name type="common">Kidney bean</name>
    <name type="synonym">French bean</name>
    <dbReference type="NCBI Taxonomy" id="3885"/>
    <lineage>
        <taxon>Eukaryota</taxon>
        <taxon>Viridiplantae</taxon>
        <taxon>Streptophyta</taxon>
        <taxon>Embryophyta</taxon>
        <taxon>Tracheophyta</taxon>
        <taxon>Spermatophyta</taxon>
        <taxon>Magnoliopsida</taxon>
        <taxon>eudicotyledons</taxon>
        <taxon>Gunneridae</taxon>
        <taxon>Pentapetalae</taxon>
        <taxon>rosids</taxon>
        <taxon>fabids</taxon>
        <taxon>Fabales</taxon>
        <taxon>Fabaceae</taxon>
        <taxon>Papilionoideae</taxon>
        <taxon>50 kb inversion clade</taxon>
        <taxon>NPAAA clade</taxon>
        <taxon>indigoferoid/millettioid clade</taxon>
        <taxon>Phaseoleae</taxon>
        <taxon>Phaseolus</taxon>
    </lineage>
</organism>
<evidence type="ECO:0000313" key="1">
    <source>
        <dbReference type="EMBL" id="ESW08316.1"/>
    </source>
</evidence>
<name>V7AVR2_PHAVU</name>
<accession>V7AVR2</accession>